<dbReference type="Pfam" id="PF08351">
    <property type="entry name" value="TmcA_N"/>
    <property type="match status" value="1"/>
</dbReference>
<evidence type="ECO:0000256" key="7">
    <source>
        <dbReference type="ARBA" id="ARBA00023242"/>
    </source>
</evidence>
<evidence type="ECO:0000256" key="11">
    <source>
        <dbReference type="HAMAP-Rule" id="MF_03211"/>
    </source>
</evidence>
<dbReference type="OMA" id="HLHYIMS"/>
<evidence type="ECO:0000256" key="5">
    <source>
        <dbReference type="ARBA" id="ARBA00022741"/>
    </source>
</evidence>
<feature type="binding site" evidence="11">
    <location>
        <begin position="641"/>
        <end position="643"/>
    </location>
    <ligand>
        <name>acetyl-CoA</name>
        <dbReference type="ChEBI" id="CHEBI:57288"/>
    </ligand>
</feature>
<dbReference type="HAMAP" id="MF_03211">
    <property type="entry name" value="RNA_acetyltr_Nat10"/>
    <property type="match status" value="1"/>
</dbReference>
<dbReference type="Pfam" id="PF13718">
    <property type="entry name" value="GNAT_acetyltr_2"/>
    <property type="match status" value="1"/>
</dbReference>
<name>B3RLU6_TRIAD</name>
<dbReference type="FunFam" id="3.40.50.300:FF:002218">
    <property type="entry name" value="tRNA(Met) cytidine acetyltransferase TmcA"/>
    <property type="match status" value="1"/>
</dbReference>
<proteinExistence type="inferred from homology"/>
<dbReference type="OrthoDB" id="10067491at2759"/>
<evidence type="ECO:0000313" key="17">
    <source>
        <dbReference type="Proteomes" id="UP000009022"/>
    </source>
</evidence>
<dbReference type="Pfam" id="PF13725">
    <property type="entry name" value="tRNA_bind_2"/>
    <property type="match status" value="1"/>
</dbReference>
<dbReference type="AlphaFoldDB" id="B3RLU6"/>
<evidence type="ECO:0000259" key="15">
    <source>
        <dbReference type="Pfam" id="PF13725"/>
    </source>
</evidence>
<feature type="domain" description="Possible tRNA binding" evidence="15">
    <location>
        <begin position="781"/>
        <end position="994"/>
    </location>
</feature>
<feature type="binding site" evidence="11">
    <location>
        <position position="742"/>
    </location>
    <ligand>
        <name>acetyl-CoA</name>
        <dbReference type="ChEBI" id="CHEBI:57288"/>
    </ligand>
</feature>
<evidence type="ECO:0000256" key="3">
    <source>
        <dbReference type="ARBA" id="ARBA00022679"/>
    </source>
</evidence>
<dbReference type="EMBL" id="DS985241">
    <property type="protein sequence ID" value="EDV29586.1"/>
    <property type="molecule type" value="Genomic_DNA"/>
</dbReference>
<dbReference type="Gene3D" id="3.40.630.30">
    <property type="match status" value="1"/>
</dbReference>
<comment type="similarity">
    <text evidence="11">Belongs to the RNA cytidine acetyltransferase family. NAT10 subfamily.</text>
</comment>
<dbReference type="KEGG" id="tad:TRIADDRAFT_20052"/>
<dbReference type="InParanoid" id="B3RLU6"/>
<evidence type="ECO:0000256" key="8">
    <source>
        <dbReference type="ARBA" id="ARBA00023315"/>
    </source>
</evidence>
<evidence type="ECO:0000259" key="12">
    <source>
        <dbReference type="Pfam" id="PF05127"/>
    </source>
</evidence>
<dbReference type="FunFam" id="3.40.50.11040:FF:000002">
    <property type="entry name" value="RNA cytidine acetyltransferase"/>
    <property type="match status" value="1"/>
</dbReference>
<accession>B3RLU6</accession>
<dbReference type="InterPro" id="IPR000182">
    <property type="entry name" value="GNAT_dom"/>
</dbReference>
<dbReference type="GO" id="GO:0005730">
    <property type="term" value="C:nucleolus"/>
    <property type="evidence" value="ECO:0000318"/>
    <property type="project" value="GO_Central"/>
</dbReference>
<feature type="binding site" evidence="11">
    <location>
        <position position="480"/>
    </location>
    <ligand>
        <name>ATP</name>
        <dbReference type="ChEBI" id="CHEBI:30616"/>
    </ligand>
</feature>
<keyword evidence="6 11" id="KW-0067">ATP-binding</keyword>
<dbReference type="PANTHER" id="PTHR10925">
    <property type="entry name" value="N-ACETYLTRANSFERASE 10"/>
    <property type="match status" value="1"/>
</dbReference>
<evidence type="ECO:0000313" key="16">
    <source>
        <dbReference type="EMBL" id="EDV29586.1"/>
    </source>
</evidence>
<dbReference type="GeneID" id="6749265"/>
<protein>
    <recommendedName>
        <fullName evidence="10 11">RNA cytidine acetyltransferase</fullName>
        <ecNumber evidence="11">2.3.1.-</ecNumber>
    </recommendedName>
    <alternativeName>
        <fullName evidence="11">18S rRNA cytosine acetyltransferase</fullName>
    </alternativeName>
</protein>
<dbReference type="EC" id="2.3.1.-" evidence="11"/>
<dbReference type="HOGENOM" id="CLU_004652_0_0_1"/>
<comment type="subcellular location">
    <subcellularLocation>
        <location evidence="1 11">Nucleus</location>
        <location evidence="1 11">Nucleolus</location>
    </subcellularLocation>
</comment>
<keyword evidence="3 11" id="KW-0808">Transferase</keyword>
<dbReference type="InterPro" id="IPR032672">
    <property type="entry name" value="TmcA/NAT10/Kre33"/>
</dbReference>
<dbReference type="CTD" id="6749265"/>
<dbReference type="GO" id="GO:0000049">
    <property type="term" value="F:tRNA binding"/>
    <property type="evidence" value="ECO:0000318"/>
    <property type="project" value="GO_Central"/>
</dbReference>
<comment type="catalytic activity">
    <reaction evidence="11">
        <text>a cytidine in tRNA + acetyl-CoA + ATP + H2O = an N(4)-acetylcytidine in tRNA + ADP + phosphate + CoA + H(+)</text>
        <dbReference type="Rhea" id="RHEA:53876"/>
        <dbReference type="Rhea" id="RHEA-COMP:13670"/>
        <dbReference type="Rhea" id="RHEA-COMP:13671"/>
        <dbReference type="ChEBI" id="CHEBI:15377"/>
        <dbReference type="ChEBI" id="CHEBI:15378"/>
        <dbReference type="ChEBI" id="CHEBI:30616"/>
        <dbReference type="ChEBI" id="CHEBI:43474"/>
        <dbReference type="ChEBI" id="CHEBI:57287"/>
        <dbReference type="ChEBI" id="CHEBI:57288"/>
        <dbReference type="ChEBI" id="CHEBI:74900"/>
        <dbReference type="ChEBI" id="CHEBI:82748"/>
        <dbReference type="ChEBI" id="CHEBI:456216"/>
    </reaction>
</comment>
<dbReference type="InterPro" id="IPR033688">
    <property type="entry name" value="NAT10"/>
</dbReference>
<sequence>MVLQKLDSRIRTLIENGVGLRQRSMFVIVGDQGRDKVVILHHMLTKATVKSRPSVLWCYKKELGFSSHRKKRMRQLQKKLKSGNVAINKDDPFELFIASTNIRYCYYSETFKILGNTFGMLILQDFEALTPNILARTVETVEGGGLVIFLLKSMNSLKKLFTFTMDVHSRYRTESHQQVICRFNERFMLSLASCKQCLVMDDQFNILPISSSSSNITPIAASMKDSEDPKEEELKVLKDSLADTQPVCSLLNLTKTLDQAKALLRFIEVISEKTLTSTIALTAARGRGKSAALGLVIAGAIAFRHARLIFRYKRIYSNIFVTSPSPENLHTLFEFVFKGFDALGYEEHQDYEIIQSTNPEYNKAVIRVNVFMEHRQTIQYFHPSDAGKLGQAELVVIDEAAAIPLPLVRSILGPYLVFMASTINGYEGTGRSLSLKLIEQLRQQQATSAASSASSTQTIKGKAPYFGRILHEIELNESIRYSNGDEIEKWLYKLLCLDISNIQRFITACPSPNDCELYPNNIQDNTLFSCHKASEAFLQRLMSIYVASHYKNTPNDLQMLSDAPAHHLFCLLGPSIEKSKTLPDILCVIQVCLEGGISKHLVMNSLSQGKRASGDMIPWTISQQFQDYNFGSLSGARVIRIATHPDLQGLGYGARALHLLQEFYEGRFSDLLQDEEFNETTATDHQFKNVDDDGVSLLDEVIKPRSGLPPLLSNLTECKAPKLDYLGVSYGLTNQLLRFWTKSGYVPVYIRQTPNDLTGEHSCIMLKVLYQDVENNPNMRWLKAYWEDFRKRFLTLLSYQFRNFLPGLGLSVLSKREQLQSSYKAITPAELSSIFIKYDLKRLDIYSRKMADYHLVTDLLPSIAKLYFTDRFEFNLSSVQAAILLGLGLQRKTIDELEKELSLPSTQLLGLFNRTIRKIVNHFNEIEVADLSKQINEDDSFVADMKPVIKTLKEELTEAAVDYETKKNDNIKQLENINLSEYSIAGKESEWQDALPKEKPIGLVSIKRCVIQINIIY</sequence>
<dbReference type="RefSeq" id="XP_002108788.1">
    <property type="nucleotide sequence ID" value="XM_002108752.1"/>
</dbReference>
<dbReference type="InterPro" id="IPR027992">
    <property type="entry name" value="tRNA_bind_dom"/>
</dbReference>
<feature type="binding site" evidence="11">
    <location>
        <begin position="286"/>
        <end position="295"/>
    </location>
    <ligand>
        <name>ATP</name>
        <dbReference type="ChEBI" id="CHEBI:30616"/>
    </ligand>
</feature>
<feature type="domain" description="TmcA/NAT10 N-terminal" evidence="13">
    <location>
        <begin position="9"/>
        <end position="201"/>
    </location>
</feature>
<keyword evidence="5 11" id="KW-0547">Nucleotide-binding</keyword>
<dbReference type="GO" id="GO:0051392">
    <property type="term" value="F:tRNA cytidine N4-acetyltransferase activity"/>
    <property type="evidence" value="ECO:0000318"/>
    <property type="project" value="GO_Central"/>
</dbReference>
<dbReference type="InterPro" id="IPR027417">
    <property type="entry name" value="P-loop_NTPase"/>
</dbReference>
<dbReference type="GO" id="GO:1904812">
    <property type="term" value="P:rRNA acetylation involved in maturation of SSU-rRNA"/>
    <property type="evidence" value="ECO:0000318"/>
    <property type="project" value="GO_Central"/>
</dbReference>
<evidence type="ECO:0000256" key="2">
    <source>
        <dbReference type="ARBA" id="ARBA00022552"/>
    </source>
</evidence>
<dbReference type="PhylomeDB" id="B3RLU6"/>
<organism evidence="16 17">
    <name type="scientific">Trichoplax adhaerens</name>
    <name type="common">Trichoplax reptans</name>
    <dbReference type="NCBI Taxonomy" id="10228"/>
    <lineage>
        <taxon>Eukaryota</taxon>
        <taxon>Metazoa</taxon>
        <taxon>Placozoa</taxon>
        <taxon>Uniplacotomia</taxon>
        <taxon>Trichoplacea</taxon>
        <taxon>Trichoplacidae</taxon>
        <taxon>Trichoplax</taxon>
    </lineage>
</organism>
<feature type="domain" description="TcmA/NAT10 helicase" evidence="12">
    <location>
        <begin position="281"/>
        <end position="498"/>
    </location>
</feature>
<evidence type="ECO:0000259" key="13">
    <source>
        <dbReference type="Pfam" id="PF08351"/>
    </source>
</evidence>
<gene>
    <name evidence="16" type="ORF">TRIADDRAFT_20052</name>
</gene>
<keyword evidence="17" id="KW-1185">Reference proteome</keyword>
<evidence type="ECO:0000256" key="6">
    <source>
        <dbReference type="ARBA" id="ARBA00022840"/>
    </source>
</evidence>
<evidence type="ECO:0000256" key="9">
    <source>
        <dbReference type="ARBA" id="ARBA00052133"/>
    </source>
</evidence>
<comment type="catalytic activity">
    <reaction evidence="9 11">
        <text>a cytidine in 18S rRNA + acetyl-CoA + ATP + H2O = an N(4)-acetylcytidine in 18S rRNA + ADP + phosphate + CoA + H(+)</text>
        <dbReference type="Rhea" id="RHEA:51424"/>
        <dbReference type="Rhea" id="RHEA-COMP:13575"/>
        <dbReference type="Rhea" id="RHEA-COMP:13576"/>
        <dbReference type="ChEBI" id="CHEBI:15377"/>
        <dbReference type="ChEBI" id="CHEBI:15378"/>
        <dbReference type="ChEBI" id="CHEBI:30616"/>
        <dbReference type="ChEBI" id="CHEBI:43474"/>
        <dbReference type="ChEBI" id="CHEBI:57287"/>
        <dbReference type="ChEBI" id="CHEBI:57288"/>
        <dbReference type="ChEBI" id="CHEBI:74900"/>
        <dbReference type="ChEBI" id="CHEBI:82748"/>
        <dbReference type="ChEBI" id="CHEBI:456216"/>
    </reaction>
</comment>
<dbReference type="PANTHER" id="PTHR10925:SF5">
    <property type="entry name" value="RNA CYTIDINE ACETYLTRANSFERASE"/>
    <property type="match status" value="1"/>
</dbReference>
<dbReference type="Gene3D" id="3.40.50.300">
    <property type="entry name" value="P-loop containing nucleotide triphosphate hydrolases"/>
    <property type="match status" value="1"/>
</dbReference>
<keyword evidence="2 11" id="KW-0698">rRNA processing</keyword>
<dbReference type="STRING" id="10228.B3RLU6"/>
<keyword evidence="4 11" id="KW-0819">tRNA processing</keyword>
<dbReference type="GO" id="GO:1990883">
    <property type="term" value="F:18S rRNA cytidine N-acetyltransferase activity"/>
    <property type="evidence" value="ECO:0000318"/>
    <property type="project" value="GO_Central"/>
</dbReference>
<dbReference type="InterPro" id="IPR007807">
    <property type="entry name" value="TcmA/NAT10_helicase"/>
</dbReference>
<dbReference type="Gene3D" id="3.40.50.11040">
    <property type="match status" value="1"/>
</dbReference>
<dbReference type="GO" id="GO:0051391">
    <property type="term" value="P:tRNA acetylation"/>
    <property type="evidence" value="ECO:0000318"/>
    <property type="project" value="GO_Central"/>
</dbReference>
<dbReference type="InterPro" id="IPR013562">
    <property type="entry name" value="TmcA/NAT10_N"/>
</dbReference>
<keyword evidence="7 11" id="KW-0539">Nucleus</keyword>
<feature type="binding site" evidence="11">
    <location>
        <begin position="648"/>
        <end position="654"/>
    </location>
    <ligand>
        <name>acetyl-CoA</name>
        <dbReference type="ChEBI" id="CHEBI:57288"/>
    </ligand>
</feature>
<dbReference type="eggNOG" id="KOG2036">
    <property type="taxonomic scope" value="Eukaryota"/>
</dbReference>
<dbReference type="Proteomes" id="UP000009022">
    <property type="component" value="Unassembled WGS sequence"/>
</dbReference>
<evidence type="ECO:0000259" key="14">
    <source>
        <dbReference type="Pfam" id="PF13718"/>
    </source>
</evidence>
<dbReference type="GO" id="GO:0002101">
    <property type="term" value="P:tRNA wobble cytosine modification"/>
    <property type="evidence" value="ECO:0000318"/>
    <property type="project" value="GO_Central"/>
</dbReference>
<reference evidence="16 17" key="1">
    <citation type="journal article" date="2008" name="Nature">
        <title>The Trichoplax genome and the nature of placozoans.</title>
        <authorList>
            <person name="Srivastava M."/>
            <person name="Begovic E."/>
            <person name="Chapman J."/>
            <person name="Putnam N.H."/>
            <person name="Hellsten U."/>
            <person name="Kawashima T."/>
            <person name="Kuo A."/>
            <person name="Mitros T."/>
            <person name="Salamov A."/>
            <person name="Carpenter M.L."/>
            <person name="Signorovitch A.Y."/>
            <person name="Moreno M.A."/>
            <person name="Kamm K."/>
            <person name="Grimwood J."/>
            <person name="Schmutz J."/>
            <person name="Shapiro H."/>
            <person name="Grigoriev I.V."/>
            <person name="Buss L.W."/>
            <person name="Schierwater B."/>
            <person name="Dellaporta S.L."/>
            <person name="Rokhsar D.S."/>
        </authorList>
    </citation>
    <scope>NUCLEOTIDE SEQUENCE [LARGE SCALE GENOMIC DNA]</scope>
    <source>
        <strain evidence="16 17">Grell-BS-1999</strain>
    </source>
</reference>
<keyword evidence="8 11" id="KW-0012">Acyltransferase</keyword>
<comment type="function">
    <text evidence="11">RNA cytidine acetyltransferase with specificity toward both 18S rRNA and tRNAs. Catalyzes the formation of N(4)-acetylcytidine (ac4C) in 18S rRNA. Required for early nucleolar cleavages of precursor rRNA at sites A0, A1 and A2 during 18S rRNA synthesis. Catalyzes the formation of ac4C in serine and leucine tRNAs. Requires a tRNA-binding adapter protein for full tRNA acetyltransferase activity but not for 18S rRNA acetylation.</text>
</comment>
<dbReference type="GO" id="GO:0005524">
    <property type="term" value="F:ATP binding"/>
    <property type="evidence" value="ECO:0007669"/>
    <property type="project" value="UniProtKB-UniRule"/>
</dbReference>
<evidence type="ECO:0000256" key="10">
    <source>
        <dbReference type="ARBA" id="ARBA00068357"/>
    </source>
</evidence>
<feature type="domain" description="N-acetyltransferase" evidence="14">
    <location>
        <begin position="540"/>
        <end position="769"/>
    </location>
</feature>
<dbReference type="Pfam" id="PF05127">
    <property type="entry name" value="NAT10_TcmA_helicase"/>
    <property type="match status" value="1"/>
</dbReference>
<evidence type="ECO:0000256" key="4">
    <source>
        <dbReference type="ARBA" id="ARBA00022694"/>
    </source>
</evidence>
<evidence type="ECO:0000256" key="1">
    <source>
        <dbReference type="ARBA" id="ARBA00004604"/>
    </source>
</evidence>